<evidence type="ECO:0000313" key="1">
    <source>
        <dbReference type="EMBL" id="CAB3221918.1"/>
    </source>
</evidence>
<sequence length="93" mass="10664">MESWSEFQWSTDRKRRRRQLKGKVWAAAVRRAAAADRVIDTCKFEQRFHGGSSNPPFNDCRKLSVNMSARGVAHKELLSHPPQANVAFKTIHT</sequence>
<organism evidence="1 2">
    <name type="scientific">Arctia plantaginis</name>
    <name type="common">Wood tiger moth</name>
    <name type="synonym">Phalaena plantaginis</name>
    <dbReference type="NCBI Taxonomy" id="874455"/>
    <lineage>
        <taxon>Eukaryota</taxon>
        <taxon>Metazoa</taxon>
        <taxon>Ecdysozoa</taxon>
        <taxon>Arthropoda</taxon>
        <taxon>Hexapoda</taxon>
        <taxon>Insecta</taxon>
        <taxon>Pterygota</taxon>
        <taxon>Neoptera</taxon>
        <taxon>Endopterygota</taxon>
        <taxon>Lepidoptera</taxon>
        <taxon>Glossata</taxon>
        <taxon>Ditrysia</taxon>
        <taxon>Noctuoidea</taxon>
        <taxon>Erebidae</taxon>
        <taxon>Arctiinae</taxon>
        <taxon>Arctia</taxon>
    </lineage>
</organism>
<dbReference type="AlphaFoldDB" id="A0A8S0YQA6"/>
<dbReference type="Proteomes" id="UP000494256">
    <property type="component" value="Unassembled WGS sequence"/>
</dbReference>
<evidence type="ECO:0000313" key="2">
    <source>
        <dbReference type="Proteomes" id="UP000494256"/>
    </source>
</evidence>
<dbReference type="OrthoDB" id="416253at2759"/>
<accession>A0A8S0YQA6</accession>
<proteinExistence type="predicted"/>
<reference evidence="1 2" key="1">
    <citation type="submission" date="2020-04" db="EMBL/GenBank/DDBJ databases">
        <authorList>
            <person name="Wallbank WR R."/>
            <person name="Pardo Diaz C."/>
            <person name="Kozak K."/>
            <person name="Martin S."/>
            <person name="Jiggins C."/>
            <person name="Moest M."/>
            <person name="Warren A I."/>
            <person name="Byers J.R.P. K."/>
            <person name="Montejo-Kovacevich G."/>
            <person name="Yen C E."/>
        </authorList>
    </citation>
    <scope>NUCLEOTIDE SEQUENCE [LARGE SCALE GENOMIC DNA]</scope>
</reference>
<gene>
    <name evidence="1" type="ORF">APLA_LOCUS1061</name>
</gene>
<protein>
    <submittedName>
        <fullName evidence="1">Uncharacterized protein</fullName>
    </submittedName>
</protein>
<dbReference type="EMBL" id="CADEBD010000051">
    <property type="protein sequence ID" value="CAB3221918.1"/>
    <property type="molecule type" value="Genomic_DNA"/>
</dbReference>
<name>A0A8S0YQA6_ARCPL</name>
<comment type="caution">
    <text evidence="1">The sequence shown here is derived from an EMBL/GenBank/DDBJ whole genome shotgun (WGS) entry which is preliminary data.</text>
</comment>